<protein>
    <submittedName>
        <fullName evidence="2">Uncharacterized protein</fullName>
    </submittedName>
</protein>
<evidence type="ECO:0000313" key="3">
    <source>
        <dbReference type="Proteomes" id="UP000055048"/>
    </source>
</evidence>
<evidence type="ECO:0000256" key="1">
    <source>
        <dbReference type="SAM" id="MobiDB-lite"/>
    </source>
</evidence>
<reference evidence="2 3" key="1">
    <citation type="submission" date="2015-01" db="EMBL/GenBank/DDBJ databases">
        <title>Evolution of Trichinella species and genotypes.</title>
        <authorList>
            <person name="Korhonen P.K."/>
            <person name="Edoardo P."/>
            <person name="Giuseppe L.R."/>
            <person name="Gasser R.B."/>
        </authorList>
    </citation>
    <scope>NUCLEOTIDE SEQUENCE [LARGE SCALE GENOMIC DNA]</scope>
    <source>
        <strain evidence="2">ISS417</strain>
    </source>
</reference>
<feature type="compositionally biased region" description="Basic and acidic residues" evidence="1">
    <location>
        <begin position="8"/>
        <end position="23"/>
    </location>
</feature>
<dbReference type="Proteomes" id="UP000055048">
    <property type="component" value="Unassembled WGS sequence"/>
</dbReference>
<name>A0A0V0TEF3_9BILA</name>
<dbReference type="OrthoDB" id="5940335at2759"/>
<accession>A0A0V0TEF3</accession>
<keyword evidence="3" id="KW-1185">Reference proteome</keyword>
<comment type="caution">
    <text evidence="2">The sequence shown here is derived from an EMBL/GenBank/DDBJ whole genome shotgun (WGS) entry which is preliminary data.</text>
</comment>
<evidence type="ECO:0000313" key="2">
    <source>
        <dbReference type="EMBL" id="KRX37317.1"/>
    </source>
</evidence>
<feature type="non-terminal residue" evidence="2">
    <location>
        <position position="46"/>
    </location>
</feature>
<dbReference type="EMBL" id="JYDJ01000315">
    <property type="protein sequence ID" value="KRX37317.1"/>
    <property type="molecule type" value="Genomic_DNA"/>
</dbReference>
<gene>
    <name evidence="2" type="ORF">T05_14085</name>
</gene>
<dbReference type="AlphaFoldDB" id="A0A0V0TEF3"/>
<organism evidence="2 3">
    <name type="scientific">Trichinella murrelli</name>
    <dbReference type="NCBI Taxonomy" id="144512"/>
    <lineage>
        <taxon>Eukaryota</taxon>
        <taxon>Metazoa</taxon>
        <taxon>Ecdysozoa</taxon>
        <taxon>Nematoda</taxon>
        <taxon>Enoplea</taxon>
        <taxon>Dorylaimia</taxon>
        <taxon>Trichinellida</taxon>
        <taxon>Trichinellidae</taxon>
        <taxon>Trichinella</taxon>
    </lineage>
</organism>
<feature type="region of interest" description="Disordered" evidence="1">
    <location>
        <begin position="1"/>
        <end position="46"/>
    </location>
</feature>
<proteinExistence type="predicted"/>
<sequence>MPSTRSATSERPEENRQQLEEKAGTLQMGACPGNGHSILPVAVPPT</sequence>